<dbReference type="InterPro" id="IPR052353">
    <property type="entry name" value="Benzoxazolinone_Detox_Enz"/>
</dbReference>
<dbReference type="PATRIC" id="fig|161896.4.peg.2220"/>
<dbReference type="GO" id="GO:0030151">
    <property type="term" value="F:molybdenum ion binding"/>
    <property type="evidence" value="ECO:0007669"/>
    <property type="project" value="InterPro"/>
</dbReference>
<keyword evidence="2" id="KW-1185">Reference proteome</keyword>
<dbReference type="PANTHER" id="PTHR30212:SF2">
    <property type="entry name" value="PROTEIN YIIM"/>
    <property type="match status" value="1"/>
</dbReference>
<accession>A0A0F6QYL0</accession>
<dbReference type="STRING" id="161896.UL81_11380"/>
<dbReference type="HOGENOM" id="CLU_082566_0_1_11"/>
<sequence>MQVLSTNIAVPRPSGVRRYATTGIDKRPAPQLTVTKVGPHYGDGSAAEQDFIGDSEHHGGADKALYAVAREELDYWEHKLDRTLNDGCFGENLTTSGIDWTTTLINQRVHIGEVILEVSIPRQPCATFAAWMDIKGWVKTFTQRGDCGAYLRVIEPGTIEPGAPIELGPEPEHGITMGTAFAAKMGDKKLAEQVYNSGCMPAAHQDSYRP</sequence>
<gene>
    <name evidence="1" type="ORF">UL81_11380</name>
</gene>
<dbReference type="OrthoDB" id="9786134at2"/>
<dbReference type="RefSeq" id="WP_035106160.1">
    <property type="nucleotide sequence ID" value="NZ_CP011311.1"/>
</dbReference>
<dbReference type="KEGG" id="ccj:UL81_11380"/>
<dbReference type="GO" id="GO:0003824">
    <property type="term" value="F:catalytic activity"/>
    <property type="evidence" value="ECO:0007669"/>
    <property type="project" value="InterPro"/>
</dbReference>
<dbReference type="InterPro" id="IPR011037">
    <property type="entry name" value="Pyrv_Knase-like_insert_dom_sf"/>
</dbReference>
<dbReference type="Gene3D" id="2.40.33.20">
    <property type="entry name" value="PK beta-barrel domain-like"/>
    <property type="match status" value="1"/>
</dbReference>
<name>A0A0F6QYL0_9CORY</name>
<protein>
    <submittedName>
        <fullName evidence="1">Uncharacterized protein</fullName>
    </submittedName>
</protein>
<dbReference type="GO" id="GO:0030170">
    <property type="term" value="F:pyridoxal phosphate binding"/>
    <property type="evidence" value="ECO:0007669"/>
    <property type="project" value="InterPro"/>
</dbReference>
<organism evidence="1 2">
    <name type="scientific">Corynebacterium camporealensis</name>
    <dbReference type="NCBI Taxonomy" id="161896"/>
    <lineage>
        <taxon>Bacteria</taxon>
        <taxon>Bacillati</taxon>
        <taxon>Actinomycetota</taxon>
        <taxon>Actinomycetes</taxon>
        <taxon>Mycobacteriales</taxon>
        <taxon>Corynebacteriaceae</taxon>
        <taxon>Corynebacterium</taxon>
    </lineage>
</organism>
<proteinExistence type="predicted"/>
<dbReference type="EMBL" id="CP011311">
    <property type="protein sequence ID" value="AKE40205.1"/>
    <property type="molecule type" value="Genomic_DNA"/>
</dbReference>
<dbReference type="Pfam" id="PF03473">
    <property type="entry name" value="MOSC"/>
    <property type="match status" value="1"/>
</dbReference>
<evidence type="ECO:0000313" key="1">
    <source>
        <dbReference type="EMBL" id="AKE40205.1"/>
    </source>
</evidence>
<dbReference type="PROSITE" id="PS51340">
    <property type="entry name" value="MOSC"/>
    <property type="match status" value="1"/>
</dbReference>
<dbReference type="SUPFAM" id="SSF50800">
    <property type="entry name" value="PK beta-barrel domain-like"/>
    <property type="match status" value="1"/>
</dbReference>
<dbReference type="PANTHER" id="PTHR30212">
    <property type="entry name" value="PROTEIN YIIM"/>
    <property type="match status" value="1"/>
</dbReference>
<dbReference type="InterPro" id="IPR005302">
    <property type="entry name" value="MoCF_Sase_C"/>
</dbReference>
<evidence type="ECO:0000313" key="2">
    <source>
        <dbReference type="Proteomes" id="UP000033566"/>
    </source>
</evidence>
<dbReference type="Proteomes" id="UP000033566">
    <property type="component" value="Chromosome"/>
</dbReference>
<dbReference type="AlphaFoldDB" id="A0A0F6QYL0"/>
<reference evidence="1 2" key="1">
    <citation type="journal article" date="2015" name="Genome Announc.">
        <title>Complete Genome Sequence of Corynebacterium camporealensis DSM 44610, Isolated from the Milk of a Manchega Sheep with Subclinical Mastitis.</title>
        <authorList>
            <person name="Ruckert C."/>
            <person name="Albersmeier A."/>
            <person name="Winkler A."/>
            <person name="Tauch A."/>
        </authorList>
    </citation>
    <scope>NUCLEOTIDE SEQUENCE [LARGE SCALE GENOMIC DNA]</scope>
    <source>
        <strain evidence="1 2">DSM 44610</strain>
    </source>
</reference>